<keyword evidence="19" id="KW-0539">Nucleus</keyword>
<dbReference type="GO" id="GO:0006281">
    <property type="term" value="P:DNA repair"/>
    <property type="evidence" value="ECO:0007669"/>
    <property type="project" value="UniProtKB-KW"/>
</dbReference>
<organism evidence="26 27">
    <name type="scientific">Helobdella robusta</name>
    <name type="common">Californian leech</name>
    <dbReference type="NCBI Taxonomy" id="6412"/>
    <lineage>
        <taxon>Eukaryota</taxon>
        <taxon>Metazoa</taxon>
        <taxon>Spiralia</taxon>
        <taxon>Lophotrochozoa</taxon>
        <taxon>Annelida</taxon>
        <taxon>Clitellata</taxon>
        <taxon>Hirudinea</taxon>
        <taxon>Rhynchobdellida</taxon>
        <taxon>Glossiphoniidae</taxon>
        <taxon>Helobdella</taxon>
    </lineage>
</organism>
<feature type="compositionally biased region" description="Low complexity" evidence="23">
    <location>
        <begin position="466"/>
        <end position="476"/>
    </location>
</feature>
<proteinExistence type="inferred from homology"/>
<evidence type="ECO:0000256" key="19">
    <source>
        <dbReference type="ARBA" id="ARBA00023242"/>
    </source>
</evidence>
<dbReference type="AlphaFoldDB" id="T1EEM7"/>
<feature type="domain" description="RRM" evidence="24">
    <location>
        <begin position="203"/>
        <end position="288"/>
    </location>
</feature>
<keyword evidence="11" id="KW-0832">Ubl conjugation</keyword>
<evidence type="ECO:0000313" key="26">
    <source>
        <dbReference type="EnsemblMetazoa" id="HelroP108808"/>
    </source>
</evidence>
<dbReference type="CDD" id="cd12282">
    <property type="entry name" value="RRM2_TatSF1_like"/>
    <property type="match status" value="1"/>
</dbReference>
<keyword evidence="16" id="KW-0804">Transcription</keyword>
<dbReference type="PANTHER" id="PTHR15608">
    <property type="entry name" value="SPLICING FACTOR U2AF-ASSOCIATED PROTEIN 2"/>
    <property type="match status" value="1"/>
</dbReference>
<keyword evidence="6" id="KW-0597">Phosphoprotein</keyword>
<dbReference type="RefSeq" id="XP_009010008.1">
    <property type="nucleotide sequence ID" value="XM_009011760.1"/>
</dbReference>
<feature type="region of interest" description="Disordered" evidence="23">
    <location>
        <begin position="446"/>
        <end position="502"/>
    </location>
</feature>
<dbReference type="eggNOG" id="KOG1548">
    <property type="taxonomic scope" value="Eukaryota"/>
</dbReference>
<keyword evidence="18" id="KW-0234">DNA repair</keyword>
<dbReference type="Gene3D" id="3.30.70.330">
    <property type="match status" value="2"/>
</dbReference>
<dbReference type="FunFam" id="3.30.70.330:FF:000202">
    <property type="entry name" value="HIV Tat-specific factor 1"/>
    <property type="match status" value="1"/>
</dbReference>
<keyword evidence="17" id="KW-0508">mRNA splicing</keyword>
<keyword evidence="7" id="KW-0507">mRNA processing</keyword>
<dbReference type="Proteomes" id="UP000015101">
    <property type="component" value="Unassembled WGS sequence"/>
</dbReference>
<dbReference type="GO" id="GO:0005684">
    <property type="term" value="C:U2-type spliceosomal complex"/>
    <property type="evidence" value="ECO:0000318"/>
    <property type="project" value="GO_Central"/>
</dbReference>
<dbReference type="InterPro" id="IPR012677">
    <property type="entry name" value="Nucleotide-bd_a/b_plait_sf"/>
</dbReference>
<dbReference type="OrthoDB" id="10258585at2759"/>
<comment type="subunit">
    <text evidence="20">Component of the 17S U2 SnRNP complex, a ribonucleoprotein complex that contains small nuclear RNA (snRNA) U2 and a number of specific proteins. Within the 17S U2 SnRNP complex, interacts (via UHM region) directly with SF3B1. Component of a complex which is at least composed of HTATSF1/Tat-SF1, the P-TEFb complex components CDK9 and CCNT1, RNA polymerase II, SUPT5H, and NCL/nucleolin. Interacts with GTF2F2/RAP30 and POLR2A. Interacts with TCERG1/CA150. Interacts with (poly-ADP-ribosylated) RPA1; promoting HTATSF1 recruitment to DNA damage sites. Interacts (when phosphorylated) with TOPBP1; promoting recruitment of TOPBP1 to DNA damage sites during S-phase.</text>
</comment>
<dbReference type="GO" id="GO:0005686">
    <property type="term" value="C:U2 snRNP"/>
    <property type="evidence" value="ECO:0000318"/>
    <property type="project" value="GO_Central"/>
</dbReference>
<evidence type="ECO:0000256" key="23">
    <source>
        <dbReference type="SAM" id="MobiDB-lite"/>
    </source>
</evidence>
<keyword evidence="5" id="KW-1017">Isopeptide bond</keyword>
<reference evidence="26" key="3">
    <citation type="submission" date="2015-06" db="UniProtKB">
        <authorList>
            <consortium name="EnsemblMetazoa"/>
        </authorList>
    </citation>
    <scope>IDENTIFICATION</scope>
</reference>
<evidence type="ECO:0000256" key="1">
    <source>
        <dbReference type="ARBA" id="ARBA00004123"/>
    </source>
</evidence>
<keyword evidence="9" id="KW-0677">Repeat</keyword>
<dbReference type="SUPFAM" id="SSF54928">
    <property type="entry name" value="RNA-binding domain, RBD"/>
    <property type="match status" value="1"/>
</dbReference>
<comment type="subcellular location">
    <subcellularLocation>
        <location evidence="2">Chromosome</location>
    </subcellularLocation>
    <subcellularLocation>
        <location evidence="1">Nucleus</location>
    </subcellularLocation>
</comment>
<dbReference type="GeneID" id="20195029"/>
<keyword evidence="14" id="KW-0805">Transcription regulation</keyword>
<dbReference type="CDD" id="cd12281">
    <property type="entry name" value="RRM1_TatSF1_like"/>
    <property type="match status" value="1"/>
</dbReference>
<dbReference type="PROSITE" id="PS50102">
    <property type="entry name" value="RRM"/>
    <property type="match status" value="1"/>
</dbReference>
<evidence type="ECO:0000256" key="17">
    <source>
        <dbReference type="ARBA" id="ARBA00023187"/>
    </source>
</evidence>
<evidence type="ECO:0000256" key="6">
    <source>
        <dbReference type="ARBA" id="ARBA00022553"/>
    </source>
</evidence>
<evidence type="ECO:0000256" key="21">
    <source>
        <dbReference type="ARBA" id="ARBA00073773"/>
    </source>
</evidence>
<evidence type="ECO:0000256" key="10">
    <source>
        <dbReference type="ARBA" id="ARBA00022763"/>
    </source>
</evidence>
<dbReference type="InterPro" id="IPR034392">
    <property type="entry name" value="TatSF1-like_RRM1"/>
</dbReference>
<comment type="similarity">
    <text evidence="3">Belongs to the HTATSF1 family.</text>
</comment>
<keyword evidence="13" id="KW-0007">Acetylation</keyword>
<keyword evidence="4" id="KW-0158">Chromosome</keyword>
<dbReference type="STRING" id="6412.T1EEM7"/>
<keyword evidence="10" id="KW-0227">DNA damage</keyword>
<gene>
    <name evidence="26" type="primary">20195029</name>
    <name evidence="25" type="ORF">HELRODRAFT_108808</name>
</gene>
<feature type="compositionally biased region" description="Basic and acidic residues" evidence="23">
    <location>
        <begin position="182"/>
        <end position="194"/>
    </location>
</feature>
<evidence type="ECO:0000256" key="11">
    <source>
        <dbReference type="ARBA" id="ARBA00022843"/>
    </source>
</evidence>
<dbReference type="OMA" id="DTDFRFG"/>
<dbReference type="KEGG" id="hro:HELRODRAFT_108808"/>
<evidence type="ECO:0000256" key="5">
    <source>
        <dbReference type="ARBA" id="ARBA00022499"/>
    </source>
</evidence>
<dbReference type="GO" id="GO:0003723">
    <property type="term" value="F:RNA binding"/>
    <property type="evidence" value="ECO:0000318"/>
    <property type="project" value="GO_Central"/>
</dbReference>
<evidence type="ECO:0000313" key="27">
    <source>
        <dbReference type="Proteomes" id="UP000015101"/>
    </source>
</evidence>
<sequence length="502" mass="58293">MMNQEDMEEFENQLKQEEMEKLKRAEIESRTRKDEDGTVYEFDPVKKAWFPKIDEDFIAKYQLSYGASADGSSSTSFWQNPPADVNSEEYKIWYEQYSKYYKSLHQTASMPKAPATSLSTSYDIDDPEYFGRYLDPSQLDEDDVDCKNVNDTKDAKKLKNKKAKKDKTEKKSETVSSVSSEEADKKRKSTEHEWFEIDDSKNTNVYVSGLPPEITEEEFKELMNKAGLIAFDPVLRKPKLRLYKGEDGNYKGDGRCCYMKPESVQLALNYLDGSDFKGFKISVEKAKFEQKGQYDPTKKKRKLSKNEKKKFQEKQNRLLGWLPDKNPDSRPRYERIVVIKNVFTPKEFEDDPSQINEISADMREECSKFGEVRKVVVYDRHDEGVVTVMFKKPEEADLCVKALHGRWFAKRQLFAANYDGKTKYQVNETEQEMNERLQKWRDYLDNGSTAKTDDENKTLDNGEGGSNSSLNDSKASSLKDDNYFEDKEDEDSNESDEDSNDS</sequence>
<dbReference type="EMBL" id="AMQM01002440">
    <property type="status" value="NOT_ANNOTATED_CDS"/>
    <property type="molecule type" value="Genomic_DNA"/>
</dbReference>
<dbReference type="FunFam" id="3.30.70.330:FF:000105">
    <property type="entry name" value="HIV Tat-specific factor 1 homolog"/>
    <property type="match status" value="1"/>
</dbReference>
<evidence type="ECO:0000256" key="15">
    <source>
        <dbReference type="ARBA" id="ARBA00023159"/>
    </source>
</evidence>
<evidence type="ECO:0000259" key="24">
    <source>
        <dbReference type="PROSITE" id="PS50102"/>
    </source>
</evidence>
<evidence type="ECO:0000256" key="9">
    <source>
        <dbReference type="ARBA" id="ARBA00022737"/>
    </source>
</evidence>
<evidence type="ECO:0000256" key="8">
    <source>
        <dbReference type="ARBA" id="ARBA00022728"/>
    </source>
</evidence>
<keyword evidence="12 22" id="KW-0694">RNA-binding</keyword>
<dbReference type="GO" id="GO:0000398">
    <property type="term" value="P:mRNA splicing, via spliceosome"/>
    <property type="evidence" value="ECO:0007669"/>
    <property type="project" value="InterPro"/>
</dbReference>
<evidence type="ECO:0000256" key="4">
    <source>
        <dbReference type="ARBA" id="ARBA00022454"/>
    </source>
</evidence>
<dbReference type="EnsemblMetazoa" id="HelroT108808">
    <property type="protein sequence ID" value="HelroP108808"/>
    <property type="gene ID" value="HelroG108808"/>
</dbReference>
<reference evidence="27" key="1">
    <citation type="submission" date="2012-12" db="EMBL/GenBank/DDBJ databases">
        <authorList>
            <person name="Hellsten U."/>
            <person name="Grimwood J."/>
            <person name="Chapman J.A."/>
            <person name="Shapiro H."/>
            <person name="Aerts A."/>
            <person name="Otillar R.P."/>
            <person name="Terry A.Y."/>
            <person name="Boore J.L."/>
            <person name="Simakov O."/>
            <person name="Marletaz F."/>
            <person name="Cho S.-J."/>
            <person name="Edsinger-Gonzales E."/>
            <person name="Havlak P."/>
            <person name="Kuo D.-H."/>
            <person name="Larsson T."/>
            <person name="Lv J."/>
            <person name="Arendt D."/>
            <person name="Savage R."/>
            <person name="Osoegawa K."/>
            <person name="de Jong P."/>
            <person name="Lindberg D.R."/>
            <person name="Seaver E.C."/>
            <person name="Weisblat D.A."/>
            <person name="Putnam N.H."/>
            <person name="Grigoriev I.V."/>
            <person name="Rokhsar D.S."/>
        </authorList>
    </citation>
    <scope>NUCLEOTIDE SEQUENCE</scope>
</reference>
<dbReference type="InterPro" id="IPR035979">
    <property type="entry name" value="RBD_domain_sf"/>
</dbReference>
<evidence type="ECO:0000256" key="13">
    <source>
        <dbReference type="ARBA" id="ARBA00022990"/>
    </source>
</evidence>
<dbReference type="InterPro" id="IPR034393">
    <property type="entry name" value="TatSF1-like"/>
</dbReference>
<reference evidence="25 27" key="2">
    <citation type="journal article" date="2013" name="Nature">
        <title>Insights into bilaterian evolution from three spiralian genomes.</title>
        <authorList>
            <person name="Simakov O."/>
            <person name="Marletaz F."/>
            <person name="Cho S.J."/>
            <person name="Edsinger-Gonzales E."/>
            <person name="Havlak P."/>
            <person name="Hellsten U."/>
            <person name="Kuo D.H."/>
            <person name="Larsson T."/>
            <person name="Lv J."/>
            <person name="Arendt D."/>
            <person name="Savage R."/>
            <person name="Osoegawa K."/>
            <person name="de Jong P."/>
            <person name="Grimwood J."/>
            <person name="Chapman J.A."/>
            <person name="Shapiro H."/>
            <person name="Aerts A."/>
            <person name="Otillar R.P."/>
            <person name="Terry A.Y."/>
            <person name="Boore J.L."/>
            <person name="Grigoriev I.V."/>
            <person name="Lindberg D.R."/>
            <person name="Seaver E.C."/>
            <person name="Weisblat D.A."/>
            <person name="Putnam N.H."/>
            <person name="Rokhsar D.S."/>
        </authorList>
    </citation>
    <scope>NUCLEOTIDE SEQUENCE</scope>
</reference>
<dbReference type="PANTHER" id="PTHR15608:SF0">
    <property type="entry name" value="HIV TAT-SPECIFIC FACTOR 1"/>
    <property type="match status" value="1"/>
</dbReference>
<accession>T1EEM7</accession>
<evidence type="ECO:0000256" key="14">
    <source>
        <dbReference type="ARBA" id="ARBA00023015"/>
    </source>
</evidence>
<dbReference type="EMBL" id="KB095812">
    <property type="protein sequence ID" value="ESO11520.1"/>
    <property type="molecule type" value="Genomic_DNA"/>
</dbReference>
<keyword evidence="27" id="KW-1185">Reference proteome</keyword>
<dbReference type="SMART" id="SM00360">
    <property type="entry name" value="RRM"/>
    <property type="match status" value="2"/>
</dbReference>
<feature type="compositionally biased region" description="Basic and acidic residues" evidence="23">
    <location>
        <begin position="451"/>
        <end position="460"/>
    </location>
</feature>
<evidence type="ECO:0000256" key="12">
    <source>
        <dbReference type="ARBA" id="ARBA00022884"/>
    </source>
</evidence>
<feature type="region of interest" description="Disordered" evidence="23">
    <location>
        <begin position="156"/>
        <end position="194"/>
    </location>
</feature>
<keyword evidence="15" id="KW-0010">Activator</keyword>
<dbReference type="InParanoid" id="T1EEM7"/>
<evidence type="ECO:0000256" key="3">
    <source>
        <dbReference type="ARBA" id="ARBA00007747"/>
    </source>
</evidence>
<name>T1EEM7_HELRO</name>
<keyword evidence="8" id="KW-0747">Spliceosome</keyword>
<dbReference type="GO" id="GO:0005694">
    <property type="term" value="C:chromosome"/>
    <property type="evidence" value="ECO:0007669"/>
    <property type="project" value="UniProtKB-SubCell"/>
</dbReference>
<dbReference type="CTD" id="20195029"/>
<evidence type="ECO:0000256" key="7">
    <source>
        <dbReference type="ARBA" id="ARBA00022664"/>
    </source>
</evidence>
<dbReference type="InterPro" id="IPR000504">
    <property type="entry name" value="RRM_dom"/>
</dbReference>
<evidence type="ECO:0000256" key="18">
    <source>
        <dbReference type="ARBA" id="ARBA00023204"/>
    </source>
</evidence>
<evidence type="ECO:0000313" key="25">
    <source>
        <dbReference type="EMBL" id="ESO11520.1"/>
    </source>
</evidence>
<dbReference type="HOGENOM" id="CLU_026945_6_0_1"/>
<protein>
    <recommendedName>
        <fullName evidence="21">17S U2 SnRNP complex component HTATSF1</fullName>
    </recommendedName>
</protein>
<dbReference type="Pfam" id="PF00076">
    <property type="entry name" value="RRM_1"/>
    <property type="match status" value="1"/>
</dbReference>
<evidence type="ECO:0000256" key="20">
    <source>
        <dbReference type="ARBA" id="ARBA00062124"/>
    </source>
</evidence>
<feature type="compositionally biased region" description="Acidic residues" evidence="23">
    <location>
        <begin position="486"/>
        <end position="502"/>
    </location>
</feature>
<evidence type="ECO:0000256" key="22">
    <source>
        <dbReference type="PROSITE-ProRule" id="PRU00176"/>
    </source>
</evidence>
<dbReference type="FunCoup" id="T1EEM7">
    <property type="interactions" value="479"/>
</dbReference>
<evidence type="ECO:0000256" key="16">
    <source>
        <dbReference type="ARBA" id="ARBA00023163"/>
    </source>
</evidence>
<evidence type="ECO:0000256" key="2">
    <source>
        <dbReference type="ARBA" id="ARBA00004286"/>
    </source>
</evidence>